<organism evidence="1 2">
    <name type="scientific">Pedobacter africanus</name>
    <dbReference type="NCBI Taxonomy" id="151894"/>
    <lineage>
        <taxon>Bacteria</taxon>
        <taxon>Pseudomonadati</taxon>
        <taxon>Bacteroidota</taxon>
        <taxon>Sphingobacteriia</taxon>
        <taxon>Sphingobacteriales</taxon>
        <taxon>Sphingobacteriaceae</taxon>
        <taxon>Pedobacter</taxon>
    </lineage>
</organism>
<protein>
    <submittedName>
        <fullName evidence="1">Uncharacterized protein</fullName>
    </submittedName>
</protein>
<evidence type="ECO:0000313" key="2">
    <source>
        <dbReference type="Proteomes" id="UP001246858"/>
    </source>
</evidence>
<sequence>MKKLALILLTMLCGFFTNAQEKEQNFDVVSYTLPNGWEQQLKEGGLQLSISDKKSGAYAVAVIIKTSASTASANENFNNHWDNLVKGTVQLNSSPKMSSPINENGWDIISGGANYTDAGHTGLVTLLTATGAGQTVSIILMTNTKNYQNDLTTFLNSLKLTKPSQNANNKASSVATNKSKLAGTTWQAYSLEKFPSSYNATGGFYSGGFWFLQYKFNADGTYQFVYNGASAFAVNPVNVLQYETGTYSISGNQLTITPLKGSNEEWSVGKINNGMSDSHIREVLESRLKRLKTQTRKLEKITYPFKIEYWEGNKEYALMLHHIQNTVRDGSPGANNYSSFFEAQPGKRSHLLPK</sequence>
<proteinExistence type="predicted"/>
<dbReference type="Proteomes" id="UP001246858">
    <property type="component" value="Unassembled WGS sequence"/>
</dbReference>
<reference evidence="1" key="1">
    <citation type="submission" date="2023-07" db="EMBL/GenBank/DDBJ databases">
        <title>Sorghum-associated microbial communities from plants grown in Nebraska, USA.</title>
        <authorList>
            <person name="Schachtman D."/>
        </authorList>
    </citation>
    <scope>NUCLEOTIDE SEQUENCE</scope>
    <source>
        <strain evidence="1">2697</strain>
    </source>
</reference>
<evidence type="ECO:0000313" key="1">
    <source>
        <dbReference type="EMBL" id="MDR6784950.1"/>
    </source>
</evidence>
<gene>
    <name evidence="1" type="ORF">J2X78_003524</name>
</gene>
<name>A0ACC6L0K2_9SPHI</name>
<comment type="caution">
    <text evidence="1">The sequence shown here is derived from an EMBL/GenBank/DDBJ whole genome shotgun (WGS) entry which is preliminary data.</text>
</comment>
<accession>A0ACC6L0K2</accession>
<dbReference type="EMBL" id="JAVDTF010000003">
    <property type="protein sequence ID" value="MDR6784950.1"/>
    <property type="molecule type" value="Genomic_DNA"/>
</dbReference>
<keyword evidence="2" id="KW-1185">Reference proteome</keyword>